<dbReference type="STRING" id="574376.BAMA_03155"/>
<keyword evidence="2" id="KW-1185">Reference proteome</keyword>
<protein>
    <recommendedName>
        <fullName evidence="3">Aminoglycoside phosphotransferase domain-containing protein</fullName>
    </recommendedName>
</protein>
<dbReference type="InterPro" id="IPR004119">
    <property type="entry name" value="EcKL"/>
</dbReference>
<comment type="caution">
    <text evidence="1">The sequence shown here is derived from an EMBL/GenBank/DDBJ whole genome shotgun (WGS) entry which is preliminary data.</text>
</comment>
<proteinExistence type="predicted"/>
<dbReference type="Proteomes" id="UP000027822">
    <property type="component" value="Unassembled WGS sequence"/>
</dbReference>
<evidence type="ECO:0008006" key="3">
    <source>
        <dbReference type="Google" id="ProtNLM"/>
    </source>
</evidence>
<sequence length="353" mass="41691">MYEIGELAHYFEKWGLTKKLSRAIGEKIVVDISKTVCLKTTRRMSVYKVFFTKQGMEHQIILKIYDAANIRSEIEINIYDSAYHVMKEFLPRIYHIERKGEETWVFMEFVRQIRGQTTFTPAHFDYIIPTLAKLHAHTYESNIMKYKGAWGPWLPVYESSKMKKERIKYIGRTVEFLDNALETEGLEHIVKPYYKSLLKIYDKGPDFFPELLANGSAVTHGDLHLQNICSNNIQNGEAWNIQFIDWESAKYAPVWFDMIVLVEILLAFRKDWQSRGEEIRTHCANLYAKEMEKYGIHFKTDPVVLYKMAYLQRTLEKGLHTQLRRIFDYRGGELLPYHLEKVTTWGEEFGLLK</sequence>
<dbReference type="EMBL" id="JOTN01000011">
    <property type="protein sequence ID" value="KEK18789.1"/>
    <property type="molecule type" value="Genomic_DNA"/>
</dbReference>
<accession>A0A073JUQ3</accession>
<organism evidence="1 2">
    <name type="scientific">Bacillus manliponensis</name>
    <dbReference type="NCBI Taxonomy" id="574376"/>
    <lineage>
        <taxon>Bacteria</taxon>
        <taxon>Bacillati</taxon>
        <taxon>Bacillota</taxon>
        <taxon>Bacilli</taxon>
        <taxon>Bacillales</taxon>
        <taxon>Bacillaceae</taxon>
        <taxon>Bacillus</taxon>
        <taxon>Bacillus cereus group</taxon>
    </lineage>
</organism>
<evidence type="ECO:0000313" key="2">
    <source>
        <dbReference type="Proteomes" id="UP000027822"/>
    </source>
</evidence>
<dbReference type="AlphaFoldDB" id="A0A073JUQ3"/>
<gene>
    <name evidence="1" type="ORF">BAMA_03155</name>
</gene>
<dbReference type="eggNOG" id="ENOG502ZCHC">
    <property type="taxonomic scope" value="Bacteria"/>
</dbReference>
<dbReference type="InterPro" id="IPR011009">
    <property type="entry name" value="Kinase-like_dom_sf"/>
</dbReference>
<dbReference type="RefSeq" id="WP_034639946.1">
    <property type="nucleotide sequence ID" value="NZ_CBCSJC010000012.1"/>
</dbReference>
<reference evidence="1 2" key="1">
    <citation type="submission" date="2014-06" db="EMBL/GenBank/DDBJ databases">
        <title>Draft genome sequence of Bacillus manliponensis JCM 15802 (MCCC 1A00708).</title>
        <authorList>
            <person name="Lai Q."/>
            <person name="Liu Y."/>
            <person name="Shao Z."/>
        </authorList>
    </citation>
    <scope>NUCLEOTIDE SEQUENCE [LARGE SCALE GENOMIC DNA]</scope>
    <source>
        <strain evidence="1 2">JCM 15802</strain>
    </source>
</reference>
<dbReference type="Gene3D" id="3.90.1200.10">
    <property type="match status" value="1"/>
</dbReference>
<name>A0A073JUQ3_9BACI</name>
<evidence type="ECO:0000313" key="1">
    <source>
        <dbReference type="EMBL" id="KEK18789.1"/>
    </source>
</evidence>
<dbReference type="Pfam" id="PF02958">
    <property type="entry name" value="EcKL"/>
    <property type="match status" value="1"/>
</dbReference>
<dbReference type="SUPFAM" id="SSF56112">
    <property type="entry name" value="Protein kinase-like (PK-like)"/>
    <property type="match status" value="1"/>
</dbReference>